<evidence type="ECO:0000313" key="9">
    <source>
        <dbReference type="Proteomes" id="UP000070263"/>
    </source>
</evidence>
<evidence type="ECO:0000256" key="7">
    <source>
        <dbReference type="SAM" id="Phobius"/>
    </source>
</evidence>
<evidence type="ECO:0000256" key="2">
    <source>
        <dbReference type="ARBA" id="ARBA00006386"/>
    </source>
</evidence>
<dbReference type="EMBL" id="LHYE01000047">
    <property type="protein sequence ID" value="KXB06366.1"/>
    <property type="molecule type" value="Genomic_DNA"/>
</dbReference>
<dbReference type="GO" id="GO:0005886">
    <property type="term" value="C:plasma membrane"/>
    <property type="evidence" value="ECO:0007669"/>
    <property type="project" value="UniProtKB-SubCell"/>
</dbReference>
<name>A0A133VIU8_9EURY</name>
<dbReference type="Proteomes" id="UP000070263">
    <property type="component" value="Unassembled WGS sequence"/>
</dbReference>
<dbReference type="PATRIC" id="fig|1698280.3.peg.828"/>
<comment type="caution">
    <text evidence="8">The sequence shown here is derived from an EMBL/GenBank/DDBJ whole genome shotgun (WGS) entry which is preliminary data.</text>
</comment>
<evidence type="ECO:0008006" key="10">
    <source>
        <dbReference type="Google" id="ProtNLM"/>
    </source>
</evidence>
<comment type="similarity">
    <text evidence="2">Belongs to the UPF0718 family.</text>
</comment>
<dbReference type="InterPro" id="IPR005524">
    <property type="entry name" value="DUF318"/>
</dbReference>
<protein>
    <recommendedName>
        <fullName evidence="10">Permease</fullName>
    </recommendedName>
</protein>
<reference evidence="8 9" key="1">
    <citation type="journal article" date="2016" name="Sci. Rep.">
        <title>Metabolic traits of an uncultured archaeal lineage -MSBL1- from brine pools of the Red Sea.</title>
        <authorList>
            <person name="Mwirichia R."/>
            <person name="Alam I."/>
            <person name="Rashid M."/>
            <person name="Vinu M."/>
            <person name="Ba-Alawi W."/>
            <person name="Anthony Kamau A."/>
            <person name="Kamanda Ngugi D."/>
            <person name="Goker M."/>
            <person name="Klenk H.P."/>
            <person name="Bajic V."/>
            <person name="Stingl U."/>
        </authorList>
    </citation>
    <scope>NUCLEOTIDE SEQUENCE [LARGE SCALE GENOMIC DNA]</scope>
    <source>
        <strain evidence="8">SCGC-AAA382A20</strain>
    </source>
</reference>
<evidence type="ECO:0000313" key="8">
    <source>
        <dbReference type="EMBL" id="KXB06366.1"/>
    </source>
</evidence>
<keyword evidence="9" id="KW-1185">Reference proteome</keyword>
<feature type="transmembrane region" description="Helical" evidence="7">
    <location>
        <begin position="61"/>
        <end position="84"/>
    </location>
</feature>
<dbReference type="Pfam" id="PF03773">
    <property type="entry name" value="ArsP_1"/>
    <property type="match status" value="1"/>
</dbReference>
<evidence type="ECO:0000256" key="6">
    <source>
        <dbReference type="ARBA" id="ARBA00023136"/>
    </source>
</evidence>
<keyword evidence="3" id="KW-1003">Cell membrane</keyword>
<organism evidence="8 9">
    <name type="scientific">candidate division MSBL1 archaeon SCGC-AAA382A20</name>
    <dbReference type="NCBI Taxonomy" id="1698280"/>
    <lineage>
        <taxon>Archaea</taxon>
        <taxon>Methanobacteriati</taxon>
        <taxon>Methanobacteriota</taxon>
        <taxon>candidate division MSBL1</taxon>
    </lineage>
</organism>
<comment type="subcellular location">
    <subcellularLocation>
        <location evidence="1">Cell membrane</location>
        <topology evidence="1">Multi-pass membrane protein</topology>
    </subcellularLocation>
</comment>
<accession>A0A133VIU8</accession>
<evidence type="ECO:0000256" key="5">
    <source>
        <dbReference type="ARBA" id="ARBA00022989"/>
    </source>
</evidence>
<evidence type="ECO:0000256" key="1">
    <source>
        <dbReference type="ARBA" id="ARBA00004651"/>
    </source>
</evidence>
<feature type="transmembrane region" description="Helical" evidence="7">
    <location>
        <begin position="22"/>
        <end position="40"/>
    </location>
</feature>
<proteinExistence type="inferred from homology"/>
<evidence type="ECO:0000256" key="3">
    <source>
        <dbReference type="ARBA" id="ARBA00022475"/>
    </source>
</evidence>
<keyword evidence="4 7" id="KW-0812">Transmembrane</keyword>
<keyword evidence="6 7" id="KW-0472">Membrane</keyword>
<gene>
    <name evidence="8" type="ORF">AKJ51_03800</name>
</gene>
<feature type="transmembrane region" description="Helical" evidence="7">
    <location>
        <begin position="118"/>
        <end position="141"/>
    </location>
</feature>
<keyword evidence="5 7" id="KW-1133">Transmembrane helix</keyword>
<sequence length="157" mass="17279">MAVLLSVYPDKVGPVLSTSKDYLMEMVWILPAVMILMGLFKVWVSKEMVVKYLGKASGLKGILIAVALGATPTGPLYVAFPLAAAMLEKGARVTNIIVFLSAWACIKIPQEMVELQFLGLNFMVTRLILTIILVSIMGFFIEQVIEKTEIKGIEDEI</sequence>
<dbReference type="AlphaFoldDB" id="A0A133VIU8"/>
<evidence type="ECO:0000256" key="4">
    <source>
        <dbReference type="ARBA" id="ARBA00022692"/>
    </source>
</evidence>